<keyword evidence="7" id="KW-0418">Kinase</keyword>
<dbReference type="PANTHER" id="PTHR33799:SF1">
    <property type="entry name" value="PTS SYSTEM MANNOSE-SPECIFIC EIIAB COMPONENT-RELATED"/>
    <property type="match status" value="1"/>
</dbReference>
<keyword evidence="4 9" id="KW-0762">Sugar transport</keyword>
<dbReference type="GO" id="GO:0005737">
    <property type="term" value="C:cytoplasm"/>
    <property type="evidence" value="ECO:0007669"/>
    <property type="project" value="UniProtKB-SubCell"/>
</dbReference>
<dbReference type="Pfam" id="PF03610">
    <property type="entry name" value="EIIA-man"/>
    <property type="match status" value="1"/>
</dbReference>
<protein>
    <submittedName>
        <fullName evidence="9">PTS sugar transporter subunit IIA</fullName>
    </submittedName>
</protein>
<evidence type="ECO:0000256" key="6">
    <source>
        <dbReference type="ARBA" id="ARBA00022683"/>
    </source>
</evidence>
<evidence type="ECO:0000256" key="3">
    <source>
        <dbReference type="ARBA" id="ARBA00022490"/>
    </source>
</evidence>
<evidence type="ECO:0000313" key="9">
    <source>
        <dbReference type="EMBL" id="HGZ11435.1"/>
    </source>
</evidence>
<dbReference type="InterPro" id="IPR004701">
    <property type="entry name" value="PTS_EIIA_man-typ"/>
</dbReference>
<evidence type="ECO:0000259" key="8">
    <source>
        <dbReference type="PROSITE" id="PS51096"/>
    </source>
</evidence>
<proteinExistence type="predicted"/>
<accession>A0A7C5ALE3</accession>
<keyword evidence="5" id="KW-0808">Transferase</keyword>
<dbReference type="GO" id="GO:0016020">
    <property type="term" value="C:membrane"/>
    <property type="evidence" value="ECO:0007669"/>
    <property type="project" value="InterPro"/>
</dbReference>
<dbReference type="PANTHER" id="PTHR33799">
    <property type="entry name" value="PTS PERMEASE-RELATED-RELATED"/>
    <property type="match status" value="1"/>
</dbReference>
<evidence type="ECO:0000256" key="4">
    <source>
        <dbReference type="ARBA" id="ARBA00022597"/>
    </source>
</evidence>
<evidence type="ECO:0000256" key="7">
    <source>
        <dbReference type="ARBA" id="ARBA00022777"/>
    </source>
</evidence>
<comment type="subcellular location">
    <subcellularLocation>
        <location evidence="1">Cytoplasm</location>
    </subcellularLocation>
</comment>
<name>A0A7C5ALE3_9BACT</name>
<dbReference type="GO" id="GO:0009401">
    <property type="term" value="P:phosphoenolpyruvate-dependent sugar phosphotransferase system"/>
    <property type="evidence" value="ECO:0007669"/>
    <property type="project" value="UniProtKB-KW"/>
</dbReference>
<keyword evidence="2" id="KW-0813">Transport</keyword>
<gene>
    <name evidence="9" type="ORF">ENW48_04375</name>
</gene>
<evidence type="ECO:0000256" key="5">
    <source>
        <dbReference type="ARBA" id="ARBA00022679"/>
    </source>
</evidence>
<dbReference type="InterPro" id="IPR033887">
    <property type="entry name" value="PTS_IIA_man"/>
</dbReference>
<keyword evidence="3" id="KW-0963">Cytoplasm</keyword>
<feature type="domain" description="PTS EIIA type-4" evidence="8">
    <location>
        <begin position="1"/>
        <end position="123"/>
    </location>
</feature>
<dbReference type="SUPFAM" id="SSF53062">
    <property type="entry name" value="PTS system fructose IIA component-like"/>
    <property type="match status" value="1"/>
</dbReference>
<sequence>MIGVLIVTHKELAEAFLSVCDLIMGRQEGMAAVSLDPEASPEASRQLIQQGLAKVNNGDGVIILTDMLGGTPSNLSLAFLQTGKVEVVTGVNLPMLMKLANLRESKDLSQVAAALRQSGQQGITVASEVLQSK</sequence>
<organism evidence="9">
    <name type="scientific">Desulfobacca acetoxidans</name>
    <dbReference type="NCBI Taxonomy" id="60893"/>
    <lineage>
        <taxon>Bacteria</taxon>
        <taxon>Pseudomonadati</taxon>
        <taxon>Thermodesulfobacteriota</taxon>
        <taxon>Desulfobaccia</taxon>
        <taxon>Desulfobaccales</taxon>
        <taxon>Desulfobaccaceae</taxon>
        <taxon>Desulfobacca</taxon>
    </lineage>
</organism>
<dbReference type="Gene3D" id="3.40.50.510">
    <property type="entry name" value="Phosphotransferase system, mannose-type IIA component"/>
    <property type="match status" value="1"/>
</dbReference>
<dbReference type="PROSITE" id="PS51096">
    <property type="entry name" value="PTS_EIIA_TYPE_4"/>
    <property type="match status" value="1"/>
</dbReference>
<dbReference type="AlphaFoldDB" id="A0A7C5ALE3"/>
<dbReference type="GO" id="GO:0016301">
    <property type="term" value="F:kinase activity"/>
    <property type="evidence" value="ECO:0007669"/>
    <property type="project" value="UniProtKB-KW"/>
</dbReference>
<reference evidence="9" key="1">
    <citation type="journal article" date="2020" name="mSystems">
        <title>Genome- and Community-Level Interaction Insights into Carbon Utilization and Element Cycling Functions of Hydrothermarchaeota in Hydrothermal Sediment.</title>
        <authorList>
            <person name="Zhou Z."/>
            <person name="Liu Y."/>
            <person name="Xu W."/>
            <person name="Pan J."/>
            <person name="Luo Z.H."/>
            <person name="Li M."/>
        </authorList>
    </citation>
    <scope>NUCLEOTIDE SEQUENCE [LARGE SCALE GENOMIC DNA]</scope>
    <source>
        <strain evidence="9">SpSt-853</strain>
    </source>
</reference>
<dbReference type="InterPro" id="IPR051471">
    <property type="entry name" value="Bacterial_PTS_sugar_comp"/>
</dbReference>
<evidence type="ECO:0000256" key="1">
    <source>
        <dbReference type="ARBA" id="ARBA00004496"/>
    </source>
</evidence>
<keyword evidence="6" id="KW-0598">Phosphotransferase system</keyword>
<dbReference type="EMBL" id="DTKJ01000030">
    <property type="protein sequence ID" value="HGZ11435.1"/>
    <property type="molecule type" value="Genomic_DNA"/>
</dbReference>
<comment type="caution">
    <text evidence="9">The sequence shown here is derived from an EMBL/GenBank/DDBJ whole genome shotgun (WGS) entry which is preliminary data.</text>
</comment>
<evidence type="ECO:0000256" key="2">
    <source>
        <dbReference type="ARBA" id="ARBA00022448"/>
    </source>
</evidence>
<dbReference type="CDD" id="cd00006">
    <property type="entry name" value="PTS_IIA_man"/>
    <property type="match status" value="1"/>
</dbReference>
<dbReference type="InterPro" id="IPR036662">
    <property type="entry name" value="PTS_EIIA_man-typ_sf"/>
</dbReference>